<reference evidence="1" key="1">
    <citation type="journal article" date="2019" name="Emerg. Microbes Infect.">
        <title>Comprehensive subspecies identification of 175 nontuberculous mycobacteria species based on 7547 genomic profiles.</title>
        <authorList>
            <person name="Matsumoto Y."/>
            <person name="Kinjo T."/>
            <person name="Motooka D."/>
            <person name="Nabeya D."/>
            <person name="Jung N."/>
            <person name="Uechi K."/>
            <person name="Horii T."/>
            <person name="Iida T."/>
            <person name="Fujita J."/>
            <person name="Nakamura S."/>
        </authorList>
    </citation>
    <scope>NUCLEOTIDE SEQUENCE [LARGE SCALE GENOMIC DNA]</scope>
    <source>
        <strain evidence="1">JCM 13671</strain>
    </source>
</reference>
<dbReference type="Proteomes" id="UP000466931">
    <property type="component" value="Chromosome"/>
</dbReference>
<evidence type="ECO:0000313" key="2">
    <source>
        <dbReference type="Proteomes" id="UP000466931"/>
    </source>
</evidence>
<gene>
    <name evidence="1" type="ORF">MCNF_33530</name>
</gene>
<protein>
    <submittedName>
        <fullName evidence="1">Membrane protein</fullName>
    </submittedName>
</protein>
<sequence>MDHAELERTGTTGAGAPSLMLPGIVLGVGLGGFIDGILLHQILQWHHMLTSADTARIDIGAFPADTVHGLQINTVWDGLFHTVTWLAVLTGLFLLYHRLIGSRGSVWTSRALWGWLLVGWGLFNLVEGVIDHHILAIHHVRAGEHQTIWDLGFLAFGLLLVVVGWMLQRGAVPRERSVVRDPAPR</sequence>
<dbReference type="EMBL" id="AP022612">
    <property type="protein sequence ID" value="BBZ34748.1"/>
    <property type="molecule type" value="Genomic_DNA"/>
</dbReference>
<organism evidence="1 2">
    <name type="scientific">Mycolicibacterium confluentis</name>
    <dbReference type="NCBI Taxonomy" id="28047"/>
    <lineage>
        <taxon>Bacteria</taxon>
        <taxon>Bacillati</taxon>
        <taxon>Actinomycetota</taxon>
        <taxon>Actinomycetes</taxon>
        <taxon>Mycobacteriales</taxon>
        <taxon>Mycobacteriaceae</taxon>
        <taxon>Mycolicibacterium</taxon>
    </lineage>
</organism>
<name>A0A7I7XZH0_9MYCO</name>
<dbReference type="InterPro" id="IPR018719">
    <property type="entry name" value="DUF2243_membrane"/>
</dbReference>
<dbReference type="RefSeq" id="WP_085148567.1">
    <property type="nucleotide sequence ID" value="NZ_AP022612.1"/>
</dbReference>
<proteinExistence type="predicted"/>
<reference evidence="1" key="2">
    <citation type="submission" date="2020-02" db="EMBL/GenBank/DDBJ databases">
        <authorList>
            <person name="Matsumoto Y."/>
            <person name="Motooka D."/>
            <person name="Nakamura S."/>
        </authorList>
    </citation>
    <scope>NUCLEOTIDE SEQUENCE</scope>
    <source>
        <strain evidence="1">JCM 13671</strain>
    </source>
</reference>
<keyword evidence="2" id="KW-1185">Reference proteome</keyword>
<dbReference type="OrthoDB" id="5190099at2"/>
<dbReference type="Pfam" id="PF10002">
    <property type="entry name" value="DUF2243"/>
    <property type="match status" value="1"/>
</dbReference>
<accession>A0A7I7XZH0</accession>
<dbReference type="AlphaFoldDB" id="A0A7I7XZH0"/>
<evidence type="ECO:0000313" key="1">
    <source>
        <dbReference type="EMBL" id="BBZ34748.1"/>
    </source>
</evidence>